<proteinExistence type="predicted"/>
<evidence type="ECO:0000313" key="2">
    <source>
        <dbReference type="Proteomes" id="UP000799428"/>
    </source>
</evidence>
<protein>
    <recommendedName>
        <fullName evidence="3">Gamma-glutamylcyclotransferase AIG2-like domain-containing protein</fullName>
    </recommendedName>
</protein>
<dbReference type="EMBL" id="MU005764">
    <property type="protein sequence ID" value="KAF2714608.1"/>
    <property type="molecule type" value="Genomic_DNA"/>
</dbReference>
<evidence type="ECO:0000313" key="1">
    <source>
        <dbReference type="EMBL" id="KAF2714608.1"/>
    </source>
</evidence>
<keyword evidence="2" id="KW-1185">Reference proteome</keyword>
<gene>
    <name evidence="1" type="ORF">K504DRAFT_368424</name>
</gene>
<accession>A0A6G1KP46</accession>
<reference evidence="1" key="1">
    <citation type="journal article" date="2020" name="Stud. Mycol.">
        <title>101 Dothideomycetes genomes: a test case for predicting lifestyles and emergence of pathogens.</title>
        <authorList>
            <person name="Haridas S."/>
            <person name="Albert R."/>
            <person name="Binder M."/>
            <person name="Bloem J."/>
            <person name="Labutti K."/>
            <person name="Salamov A."/>
            <person name="Andreopoulos B."/>
            <person name="Baker S."/>
            <person name="Barry K."/>
            <person name="Bills G."/>
            <person name="Bluhm B."/>
            <person name="Cannon C."/>
            <person name="Castanera R."/>
            <person name="Culley D."/>
            <person name="Daum C."/>
            <person name="Ezra D."/>
            <person name="Gonzalez J."/>
            <person name="Henrissat B."/>
            <person name="Kuo A."/>
            <person name="Liang C."/>
            <person name="Lipzen A."/>
            <person name="Lutzoni F."/>
            <person name="Magnuson J."/>
            <person name="Mondo S."/>
            <person name="Nolan M."/>
            <person name="Ohm R."/>
            <person name="Pangilinan J."/>
            <person name="Park H.-J."/>
            <person name="Ramirez L."/>
            <person name="Alfaro M."/>
            <person name="Sun H."/>
            <person name="Tritt A."/>
            <person name="Yoshinaga Y."/>
            <person name="Zwiers L.-H."/>
            <person name="Turgeon B."/>
            <person name="Goodwin S."/>
            <person name="Spatafora J."/>
            <person name="Crous P."/>
            <person name="Grigoriev I."/>
        </authorList>
    </citation>
    <scope>NUCLEOTIDE SEQUENCE</scope>
    <source>
        <strain evidence="1">CBS 279.74</strain>
    </source>
</reference>
<sequence length="94" mass="11037">MLVFGMLNSQREAIHRFQNGMFDLRRAKVDVELLDGEKVEVDAGVYVWNRDPGSLVAIEERAWRVEDAMESEWFQYIVKRAEGEEKLLLKEHVL</sequence>
<name>A0A6G1KP46_9PLEO</name>
<evidence type="ECO:0008006" key="3">
    <source>
        <dbReference type="Google" id="ProtNLM"/>
    </source>
</evidence>
<dbReference type="Proteomes" id="UP000799428">
    <property type="component" value="Unassembled WGS sequence"/>
</dbReference>
<dbReference type="AlphaFoldDB" id="A0A6G1KP46"/>
<dbReference type="OrthoDB" id="1044435at2759"/>
<organism evidence="1 2">
    <name type="scientific">Pleomassaria siparia CBS 279.74</name>
    <dbReference type="NCBI Taxonomy" id="1314801"/>
    <lineage>
        <taxon>Eukaryota</taxon>
        <taxon>Fungi</taxon>
        <taxon>Dikarya</taxon>
        <taxon>Ascomycota</taxon>
        <taxon>Pezizomycotina</taxon>
        <taxon>Dothideomycetes</taxon>
        <taxon>Pleosporomycetidae</taxon>
        <taxon>Pleosporales</taxon>
        <taxon>Pleomassariaceae</taxon>
        <taxon>Pleomassaria</taxon>
    </lineage>
</organism>